<evidence type="ECO:0000256" key="6">
    <source>
        <dbReference type="ARBA" id="ARBA00009458"/>
    </source>
</evidence>
<evidence type="ECO:0000256" key="12">
    <source>
        <dbReference type="ARBA" id="ARBA00022989"/>
    </source>
</evidence>
<evidence type="ECO:0000256" key="1">
    <source>
        <dbReference type="ARBA" id="ARBA00001913"/>
    </source>
</evidence>
<dbReference type="SUPFAM" id="SSF56854">
    <property type="entry name" value="Bcl-2 inhibitors of programmed cell death"/>
    <property type="match status" value="1"/>
</dbReference>
<keyword evidence="13" id="KW-0496">Mitochondrion</keyword>
<dbReference type="RefSeq" id="XP_006831926.1">
    <property type="nucleotide sequence ID" value="XM_006831863.1"/>
</dbReference>
<dbReference type="Pfam" id="PF00452">
    <property type="entry name" value="Bcl-2"/>
    <property type="match status" value="1"/>
</dbReference>
<comment type="subcellular location">
    <subcellularLocation>
        <location evidence="4">Cytoplasm</location>
        <location evidence="4">Cytoskeleton</location>
        <location evidence="4">Spindle</location>
    </subcellularLocation>
    <subcellularLocation>
        <location evidence="5">Endoplasmic reticulum</location>
    </subcellularLocation>
    <subcellularLocation>
        <location evidence="3">Mitochondrion</location>
    </subcellularLocation>
    <subcellularLocation>
        <location evidence="2">Nucleus membrane</location>
    </subcellularLocation>
</comment>
<keyword evidence="12" id="KW-1133">Transmembrane helix</keyword>
<dbReference type="GO" id="GO:0051400">
    <property type="term" value="F:BH domain binding"/>
    <property type="evidence" value="ECO:0007669"/>
    <property type="project" value="TreeGrafter"/>
</dbReference>
<evidence type="ECO:0000256" key="15">
    <source>
        <dbReference type="ARBA" id="ARBA00023212"/>
    </source>
</evidence>
<dbReference type="GO" id="GO:0005783">
    <property type="term" value="C:endoplasmic reticulum"/>
    <property type="evidence" value="ECO:0007669"/>
    <property type="project" value="UniProtKB-SubCell"/>
</dbReference>
<comment type="function">
    <text evidence="17">Promotes cell survival by suppressing apoptosis induced by BAX but not BAK. Increases binding of AHCYL1/IRBIT to ITPR1. Reduces ITPR1-mediated calcium release from the endoplasmic reticulum cooperatively with AHCYL1/IRBIT under normal cellular conditions. Under apoptotic stress conditions, dissociates from ITPR1 and is displaced from mitochondria-associated endoplasmic reticulum membranes, leading to increased Ca(2+) transfer to mitochondria which promotes apoptosis. Required for the correct formation of the microtubule organizing center during oocyte cell division, potentially via regulation of protein abundance and localization of other microtubule organizing center components such as AURKA and TPX2.</text>
</comment>
<dbReference type="CDD" id="cd06845">
    <property type="entry name" value="Bcl-2_like"/>
    <property type="match status" value="1"/>
</dbReference>
<evidence type="ECO:0000256" key="2">
    <source>
        <dbReference type="ARBA" id="ARBA00004126"/>
    </source>
</evidence>
<dbReference type="FunFam" id="1.10.437.10:FF:000014">
    <property type="entry name" value="Bcl-2-like protein 10"/>
    <property type="match status" value="1"/>
</dbReference>
<evidence type="ECO:0000256" key="16">
    <source>
        <dbReference type="ARBA" id="ARBA00023242"/>
    </source>
</evidence>
<dbReference type="GO" id="GO:0005819">
    <property type="term" value="C:spindle"/>
    <property type="evidence" value="ECO:0007669"/>
    <property type="project" value="UniProtKB-SubCell"/>
</dbReference>
<keyword evidence="9" id="KW-0053">Apoptosis</keyword>
<evidence type="ECO:0000313" key="22">
    <source>
        <dbReference type="Proteomes" id="UP000504623"/>
    </source>
</evidence>
<evidence type="ECO:0000256" key="18">
    <source>
        <dbReference type="ARBA" id="ARBA00067191"/>
    </source>
</evidence>
<dbReference type="PANTHER" id="PTHR11256:SF47">
    <property type="entry name" value="BCL-2-LIKE PROTEIN 10"/>
    <property type="match status" value="1"/>
</dbReference>
<sequence>MAHALRERTARVLTDYLQHCAREPDARSCDPSTPEAAALRRAADQLKWSYRSFFVSCRDFRGNRAELLQQVAQEMLADGRGLSWHRVVALVTFAGTLVDRLPPETHGVGVRRRTREEVDWDCQCLVDVLCNVLVDQNGAWLEAHGGWVSWRGAGTWDGKGRAVGKAPAVPVS</sequence>
<feature type="domain" description="Bcl-2 Bcl-2 homology region 1-3" evidence="21">
    <location>
        <begin position="39"/>
        <end position="147"/>
    </location>
</feature>
<dbReference type="GO" id="GO:0001836">
    <property type="term" value="P:release of cytochrome c from mitochondria"/>
    <property type="evidence" value="ECO:0007669"/>
    <property type="project" value="TreeGrafter"/>
</dbReference>
<keyword evidence="14" id="KW-0472">Membrane</keyword>
<organism evidence="22 23">
    <name type="scientific">Chrysochloris asiatica</name>
    <name type="common">Cape golden mole</name>
    <dbReference type="NCBI Taxonomy" id="185453"/>
    <lineage>
        <taxon>Eukaryota</taxon>
        <taxon>Metazoa</taxon>
        <taxon>Chordata</taxon>
        <taxon>Craniata</taxon>
        <taxon>Vertebrata</taxon>
        <taxon>Euteleostomi</taxon>
        <taxon>Mammalia</taxon>
        <taxon>Eutheria</taxon>
        <taxon>Afrotheria</taxon>
        <taxon>Chrysochloridae</taxon>
        <taxon>Chrysochlorinae</taxon>
        <taxon>Chrysochloris</taxon>
    </lineage>
</organism>
<evidence type="ECO:0000259" key="21">
    <source>
        <dbReference type="SMART" id="SM00337"/>
    </source>
</evidence>
<dbReference type="GeneID" id="102815616"/>
<keyword evidence="10" id="KW-0256">Endoplasmic reticulum</keyword>
<evidence type="ECO:0000256" key="4">
    <source>
        <dbReference type="ARBA" id="ARBA00004186"/>
    </source>
</evidence>
<evidence type="ECO:0000313" key="23">
    <source>
        <dbReference type="RefSeq" id="XP_006831926.1"/>
    </source>
</evidence>
<keyword evidence="15" id="KW-0206">Cytoskeleton</keyword>
<reference evidence="23" key="1">
    <citation type="submission" date="2025-08" db="UniProtKB">
        <authorList>
            <consortium name="RefSeq"/>
        </authorList>
    </citation>
    <scope>IDENTIFICATION</scope>
    <source>
        <tissue evidence="23">Spleen</tissue>
    </source>
</reference>
<dbReference type="PANTHER" id="PTHR11256">
    <property type="entry name" value="BCL-2 RELATED"/>
    <property type="match status" value="1"/>
</dbReference>
<evidence type="ECO:0000256" key="20">
    <source>
        <dbReference type="ARBA" id="ARBA00078307"/>
    </source>
</evidence>
<dbReference type="GO" id="GO:0031965">
    <property type="term" value="C:nuclear membrane"/>
    <property type="evidence" value="ECO:0007669"/>
    <property type="project" value="UniProtKB-SubCell"/>
</dbReference>
<dbReference type="InterPro" id="IPR036834">
    <property type="entry name" value="Bcl-2-like_sf"/>
</dbReference>
<dbReference type="CTD" id="10017"/>
<dbReference type="Proteomes" id="UP000504623">
    <property type="component" value="Unplaced"/>
</dbReference>
<evidence type="ECO:0000256" key="19">
    <source>
        <dbReference type="ARBA" id="ARBA00077411"/>
    </source>
</evidence>
<keyword evidence="8" id="KW-0812">Transmembrane</keyword>
<evidence type="ECO:0000256" key="10">
    <source>
        <dbReference type="ARBA" id="ARBA00022824"/>
    </source>
</evidence>
<dbReference type="GO" id="GO:0005741">
    <property type="term" value="C:mitochondrial outer membrane"/>
    <property type="evidence" value="ECO:0007669"/>
    <property type="project" value="TreeGrafter"/>
</dbReference>
<evidence type="ECO:0000256" key="14">
    <source>
        <dbReference type="ARBA" id="ARBA00023136"/>
    </source>
</evidence>
<dbReference type="GO" id="GO:0008630">
    <property type="term" value="P:intrinsic apoptotic signaling pathway in response to DNA damage"/>
    <property type="evidence" value="ECO:0007669"/>
    <property type="project" value="TreeGrafter"/>
</dbReference>
<accession>A0A9B0SWU9</accession>
<dbReference type="GO" id="GO:0097192">
    <property type="term" value="P:extrinsic apoptotic signaling pathway in absence of ligand"/>
    <property type="evidence" value="ECO:0007669"/>
    <property type="project" value="TreeGrafter"/>
</dbReference>
<gene>
    <name evidence="23" type="primary">BCL2L10</name>
</gene>
<dbReference type="InterPro" id="IPR026298">
    <property type="entry name" value="Bcl-2_fam"/>
</dbReference>
<keyword evidence="22" id="KW-1185">Reference proteome</keyword>
<dbReference type="OrthoDB" id="8856583at2759"/>
<comment type="cofactor">
    <cofactor evidence="1">
        <name>Ca(2+)</name>
        <dbReference type="ChEBI" id="CHEBI:29108"/>
    </cofactor>
</comment>
<name>A0A9B0SWU9_CHRAS</name>
<dbReference type="SMART" id="SM00337">
    <property type="entry name" value="BCL"/>
    <property type="match status" value="1"/>
</dbReference>
<comment type="similarity">
    <text evidence="6">Belongs to the Bcl-2 family.</text>
</comment>
<evidence type="ECO:0000256" key="7">
    <source>
        <dbReference type="ARBA" id="ARBA00022490"/>
    </source>
</evidence>
<dbReference type="GO" id="GO:0042981">
    <property type="term" value="P:regulation of apoptotic process"/>
    <property type="evidence" value="ECO:0007669"/>
    <property type="project" value="InterPro"/>
</dbReference>
<dbReference type="InterPro" id="IPR002475">
    <property type="entry name" value="Bcl2-like"/>
</dbReference>
<dbReference type="PROSITE" id="PS50062">
    <property type="entry name" value="BCL2_FAMILY"/>
    <property type="match status" value="1"/>
</dbReference>
<keyword evidence="16" id="KW-0539">Nucleus</keyword>
<evidence type="ECO:0000256" key="13">
    <source>
        <dbReference type="ARBA" id="ARBA00023128"/>
    </source>
</evidence>
<keyword evidence="11" id="KW-0832">Ubl conjugation</keyword>
<protein>
    <recommendedName>
        <fullName evidence="18">Bcl-2-like protein 10</fullName>
    </recommendedName>
    <alternativeName>
        <fullName evidence="19">Anti-apoptotic protein Boo</fullName>
    </alternativeName>
    <alternativeName>
        <fullName evidence="20">Apoptosis regulator Bcl-B</fullName>
    </alternativeName>
</protein>
<evidence type="ECO:0000256" key="8">
    <source>
        <dbReference type="ARBA" id="ARBA00022692"/>
    </source>
</evidence>
<dbReference type="InterPro" id="IPR046371">
    <property type="entry name" value="Bcl-2_BH1-3"/>
</dbReference>
<evidence type="ECO:0000256" key="5">
    <source>
        <dbReference type="ARBA" id="ARBA00004240"/>
    </source>
</evidence>
<evidence type="ECO:0000256" key="3">
    <source>
        <dbReference type="ARBA" id="ARBA00004173"/>
    </source>
</evidence>
<keyword evidence="7" id="KW-0963">Cytoplasm</keyword>
<dbReference type="AlphaFoldDB" id="A0A9B0SWU9"/>
<dbReference type="Gene3D" id="1.10.437.10">
    <property type="entry name" value="Blc2-like"/>
    <property type="match status" value="1"/>
</dbReference>
<evidence type="ECO:0000256" key="17">
    <source>
        <dbReference type="ARBA" id="ARBA00053352"/>
    </source>
</evidence>
<evidence type="ECO:0000256" key="11">
    <source>
        <dbReference type="ARBA" id="ARBA00022843"/>
    </source>
</evidence>
<evidence type="ECO:0000256" key="9">
    <source>
        <dbReference type="ARBA" id="ARBA00022703"/>
    </source>
</evidence>
<proteinExistence type="inferred from homology"/>